<gene>
    <name evidence="3" type="ORF">RRG08_014977</name>
</gene>
<feature type="compositionally biased region" description="Basic residues" evidence="1">
    <location>
        <begin position="163"/>
        <end position="190"/>
    </location>
</feature>
<evidence type="ECO:0000256" key="2">
    <source>
        <dbReference type="SAM" id="Phobius"/>
    </source>
</evidence>
<dbReference type="AlphaFoldDB" id="A0AAE1DMX2"/>
<keyword evidence="2" id="KW-0472">Membrane</keyword>
<accession>A0AAE1DMX2</accession>
<feature type="transmembrane region" description="Helical" evidence="2">
    <location>
        <begin position="238"/>
        <end position="259"/>
    </location>
</feature>
<protein>
    <submittedName>
        <fullName evidence="3">Uncharacterized protein</fullName>
    </submittedName>
</protein>
<evidence type="ECO:0000256" key="1">
    <source>
        <dbReference type="SAM" id="MobiDB-lite"/>
    </source>
</evidence>
<evidence type="ECO:0000313" key="3">
    <source>
        <dbReference type="EMBL" id="KAK3776656.1"/>
    </source>
</evidence>
<keyword evidence="2" id="KW-1133">Transmembrane helix</keyword>
<feature type="compositionally biased region" description="Low complexity" evidence="1">
    <location>
        <begin position="77"/>
        <end position="90"/>
    </location>
</feature>
<feature type="compositionally biased region" description="Basic and acidic residues" evidence="1">
    <location>
        <begin position="144"/>
        <end position="161"/>
    </location>
</feature>
<evidence type="ECO:0000313" key="4">
    <source>
        <dbReference type="Proteomes" id="UP001283361"/>
    </source>
</evidence>
<feature type="region of interest" description="Disordered" evidence="1">
    <location>
        <begin position="135"/>
        <end position="209"/>
    </location>
</feature>
<keyword evidence="4" id="KW-1185">Reference proteome</keyword>
<proteinExistence type="predicted"/>
<dbReference type="Proteomes" id="UP001283361">
    <property type="component" value="Unassembled WGS sequence"/>
</dbReference>
<organism evidence="3 4">
    <name type="scientific">Elysia crispata</name>
    <name type="common">lettuce slug</name>
    <dbReference type="NCBI Taxonomy" id="231223"/>
    <lineage>
        <taxon>Eukaryota</taxon>
        <taxon>Metazoa</taxon>
        <taxon>Spiralia</taxon>
        <taxon>Lophotrochozoa</taxon>
        <taxon>Mollusca</taxon>
        <taxon>Gastropoda</taxon>
        <taxon>Heterobranchia</taxon>
        <taxon>Euthyneura</taxon>
        <taxon>Panpulmonata</taxon>
        <taxon>Sacoglossa</taxon>
        <taxon>Placobranchoidea</taxon>
        <taxon>Plakobranchidae</taxon>
        <taxon>Elysia</taxon>
    </lineage>
</organism>
<sequence length="286" mass="31097">MKHHASLMMKVNTTDQIVERSPTTQRIEWLWGSGLGQLWSGGLTGHKLAIIPSLSNVPWFRFDPCRSWPGDARDMSSSRSSSSEDSYSDGISGGAATACWEGSASLTDRPSSQHSGQGHRVEVIANPIEAEGQGEVPVYKRIHRDASDPGRKVRFAEEGYSHRASRKMRPNHKKRSRSGKSGRAKRRRSNKLVISGDGGRESEVTSSDEDNASLTARCISLALGPSQNTVALVGFRSLVGYLLSVLPLAGMVCVLAARIQGTRAAISRPQPPLRIIAMHCRTLLSL</sequence>
<dbReference type="EMBL" id="JAWDGP010003191">
    <property type="protein sequence ID" value="KAK3776656.1"/>
    <property type="molecule type" value="Genomic_DNA"/>
</dbReference>
<keyword evidence="2" id="KW-0812">Transmembrane</keyword>
<comment type="caution">
    <text evidence="3">The sequence shown here is derived from an EMBL/GenBank/DDBJ whole genome shotgun (WGS) entry which is preliminary data.</text>
</comment>
<reference evidence="3" key="1">
    <citation type="journal article" date="2023" name="G3 (Bethesda)">
        <title>A reference genome for the long-term kleptoplast-retaining sea slug Elysia crispata morphotype clarki.</title>
        <authorList>
            <person name="Eastman K.E."/>
            <person name="Pendleton A.L."/>
            <person name="Shaikh M.A."/>
            <person name="Suttiyut T."/>
            <person name="Ogas R."/>
            <person name="Tomko P."/>
            <person name="Gavelis G."/>
            <person name="Widhalm J.R."/>
            <person name="Wisecaver J.H."/>
        </authorList>
    </citation>
    <scope>NUCLEOTIDE SEQUENCE</scope>
    <source>
        <strain evidence="3">ECLA1</strain>
    </source>
</reference>
<feature type="region of interest" description="Disordered" evidence="1">
    <location>
        <begin position="71"/>
        <end position="90"/>
    </location>
</feature>
<name>A0AAE1DMX2_9GAST</name>